<accession>A0ABV1BXD9</accession>
<comment type="function">
    <text evidence="5">Acetylates the N-terminal alanine of ribosomal protein bS18.</text>
</comment>
<evidence type="ECO:0000256" key="4">
    <source>
        <dbReference type="ARBA" id="ARBA00023315"/>
    </source>
</evidence>
<evidence type="ECO:0000313" key="7">
    <source>
        <dbReference type="EMBL" id="MEQ2380133.1"/>
    </source>
</evidence>
<comment type="similarity">
    <text evidence="1 5">Belongs to the acetyltransferase family. RimI subfamily.</text>
</comment>
<dbReference type="NCBIfam" id="TIGR01575">
    <property type="entry name" value="rimI"/>
    <property type="match status" value="1"/>
</dbReference>
<dbReference type="GO" id="GO:0005840">
    <property type="term" value="C:ribosome"/>
    <property type="evidence" value="ECO:0007669"/>
    <property type="project" value="UniProtKB-KW"/>
</dbReference>
<evidence type="ECO:0000256" key="1">
    <source>
        <dbReference type="ARBA" id="ARBA00005395"/>
    </source>
</evidence>
<gene>
    <name evidence="7" type="primary">rimI</name>
    <name evidence="7" type="ORF">WMO14_09610</name>
</gene>
<comment type="subcellular location">
    <subcellularLocation>
        <location evidence="5">Cytoplasm</location>
    </subcellularLocation>
</comment>
<feature type="domain" description="N-acetyltransferase" evidence="6">
    <location>
        <begin position="3"/>
        <end position="145"/>
    </location>
</feature>
<dbReference type="EMBL" id="JBBMER010000007">
    <property type="protein sequence ID" value="MEQ2380133.1"/>
    <property type="molecule type" value="Genomic_DNA"/>
</dbReference>
<dbReference type="InterPro" id="IPR006464">
    <property type="entry name" value="AcTrfase_RimI/Ard1"/>
</dbReference>
<evidence type="ECO:0000256" key="2">
    <source>
        <dbReference type="ARBA" id="ARBA00022490"/>
    </source>
</evidence>
<dbReference type="Gene3D" id="3.40.630.30">
    <property type="match status" value="1"/>
</dbReference>
<name>A0ABV1BXD9_9FIRM</name>
<organism evidence="7 8">
    <name type="scientific">[Lactobacillus] rogosae</name>
    <dbReference type="NCBI Taxonomy" id="706562"/>
    <lineage>
        <taxon>Bacteria</taxon>
        <taxon>Bacillati</taxon>
        <taxon>Bacillota</taxon>
        <taxon>Clostridia</taxon>
        <taxon>Lachnospirales</taxon>
        <taxon>Lachnospiraceae</taxon>
        <taxon>Lachnospira</taxon>
    </lineage>
</organism>
<keyword evidence="4 7" id="KW-0012">Acyltransferase</keyword>
<dbReference type="PANTHER" id="PTHR43420:SF44">
    <property type="entry name" value="ACETYLTRANSFERASE YPEA"/>
    <property type="match status" value="1"/>
</dbReference>
<dbReference type="Pfam" id="PF00583">
    <property type="entry name" value="Acetyltransf_1"/>
    <property type="match status" value="1"/>
</dbReference>
<dbReference type="EC" id="2.3.1.266" evidence="5"/>
<evidence type="ECO:0000259" key="6">
    <source>
        <dbReference type="PROSITE" id="PS51186"/>
    </source>
</evidence>
<evidence type="ECO:0000256" key="5">
    <source>
        <dbReference type="RuleBase" id="RU363094"/>
    </source>
</evidence>
<dbReference type="GO" id="GO:0008999">
    <property type="term" value="F:protein-N-terminal-alanine acetyltransferase activity"/>
    <property type="evidence" value="ECO:0007669"/>
    <property type="project" value="UniProtKB-EC"/>
</dbReference>
<comment type="catalytic activity">
    <reaction evidence="5">
        <text>N-terminal L-alanyl-[ribosomal protein bS18] + acetyl-CoA = N-terminal N(alpha)-acetyl-L-alanyl-[ribosomal protein bS18] + CoA + H(+)</text>
        <dbReference type="Rhea" id="RHEA:43756"/>
        <dbReference type="Rhea" id="RHEA-COMP:10676"/>
        <dbReference type="Rhea" id="RHEA-COMP:10677"/>
        <dbReference type="ChEBI" id="CHEBI:15378"/>
        <dbReference type="ChEBI" id="CHEBI:57287"/>
        <dbReference type="ChEBI" id="CHEBI:57288"/>
        <dbReference type="ChEBI" id="CHEBI:64718"/>
        <dbReference type="ChEBI" id="CHEBI:83683"/>
        <dbReference type="EC" id="2.3.1.266"/>
    </reaction>
</comment>
<dbReference type="PROSITE" id="PS51186">
    <property type="entry name" value="GNAT"/>
    <property type="match status" value="1"/>
</dbReference>
<keyword evidence="7" id="KW-0689">Ribosomal protein</keyword>
<protein>
    <recommendedName>
        <fullName evidence="5">[Ribosomal protein bS18]-alanine N-acetyltransferase</fullName>
        <ecNumber evidence="5">2.3.1.266</ecNumber>
    </recommendedName>
</protein>
<dbReference type="PANTHER" id="PTHR43420">
    <property type="entry name" value="ACETYLTRANSFERASE"/>
    <property type="match status" value="1"/>
</dbReference>
<sequence length="145" mass="16463">MEYHIRPMEDRDISTVEQIEKSIFSLPWSAKSFADAANTPENVYLVCECTGEIAGYCGMWTVLGEGNITNIAVSPSYRRSGVAEALLKELERRARLKDVTVFFLEVRQSNEAAKRLYEKLGYSPIGVRKRFYEKPVEDAIVMSKS</sequence>
<keyword evidence="7" id="KW-0687">Ribonucleoprotein</keyword>
<keyword evidence="2 5" id="KW-0963">Cytoplasm</keyword>
<dbReference type="CDD" id="cd04301">
    <property type="entry name" value="NAT_SF"/>
    <property type="match status" value="1"/>
</dbReference>
<keyword evidence="8" id="KW-1185">Reference proteome</keyword>
<dbReference type="InterPro" id="IPR016181">
    <property type="entry name" value="Acyl_CoA_acyltransferase"/>
</dbReference>
<reference evidence="7 8" key="1">
    <citation type="submission" date="2024-03" db="EMBL/GenBank/DDBJ databases">
        <title>Human intestinal bacterial collection.</title>
        <authorList>
            <person name="Pauvert C."/>
            <person name="Hitch T.C.A."/>
            <person name="Clavel T."/>
        </authorList>
    </citation>
    <scope>NUCLEOTIDE SEQUENCE [LARGE SCALE GENOMIC DNA]</scope>
    <source>
        <strain evidence="7 8">CLA-AA-H255</strain>
    </source>
</reference>
<dbReference type="Proteomes" id="UP001442364">
    <property type="component" value="Unassembled WGS sequence"/>
</dbReference>
<evidence type="ECO:0000256" key="3">
    <source>
        <dbReference type="ARBA" id="ARBA00022679"/>
    </source>
</evidence>
<dbReference type="InterPro" id="IPR050680">
    <property type="entry name" value="YpeA/RimI_acetyltransf"/>
</dbReference>
<dbReference type="InterPro" id="IPR000182">
    <property type="entry name" value="GNAT_dom"/>
</dbReference>
<keyword evidence="3 7" id="KW-0808">Transferase</keyword>
<comment type="caution">
    <text evidence="7">The sequence shown here is derived from an EMBL/GenBank/DDBJ whole genome shotgun (WGS) entry which is preliminary data.</text>
</comment>
<dbReference type="SUPFAM" id="SSF55729">
    <property type="entry name" value="Acyl-CoA N-acyltransferases (Nat)"/>
    <property type="match status" value="1"/>
</dbReference>
<dbReference type="RefSeq" id="WP_090140469.1">
    <property type="nucleotide sequence ID" value="NZ_DAWDIQ010000003.1"/>
</dbReference>
<proteinExistence type="inferred from homology"/>
<evidence type="ECO:0000313" key="8">
    <source>
        <dbReference type="Proteomes" id="UP001442364"/>
    </source>
</evidence>